<proteinExistence type="predicted"/>
<dbReference type="AlphaFoldDB" id="A0A8J1TXG8"/>
<evidence type="ECO:0000313" key="1">
    <source>
        <dbReference type="EMBL" id="CAH1796540.1"/>
    </source>
</evidence>
<accession>A0A8J1TXG8</accession>
<dbReference type="EMBL" id="CAIIXF020000010">
    <property type="protein sequence ID" value="CAH1796540.1"/>
    <property type="molecule type" value="Genomic_DNA"/>
</dbReference>
<sequence>MATWIKLDIVKLLWIWSSYNILRFSTLKHGQSGNADTMSVIIDGQNPQARDYIHIVNPPGLLQQGHLLHVQYLCSTARILGLEIQTIIDNRPRKIFQKAWKCSTSKYSRSRSVKATLPKRFGYRPGFRNALSTEAHGVAIRAWVVDTMSWKYSRITHNSFEIALAKESYKTSIAPPFERPVIKFDCPRWDLTMAELVYDGKDLICPKEEEVIEVVKFPAALSGSPHGVHRMFPEYKDKTLLKEKMENIKSPRLTVVAWLYVVDYCPTPGVDLCSIMHRLTWDGLYISPLLFFTKEGKIHVQVVTEQGINQAALTSFIVPRNQWIRIVFTLNRKYWQVDVNHGENWKQVMSSHFRYAEDPYYNDTQGLFIFGGSEAIPSFKGYIGQATYYRRKVKFSNEVPLPSIFHPMFELELGNKDRKCQKYMSWVNFRLYQSRIIRDNAIRKNSCFYTYPLMKSDQSEQQTNTCSITRGPRRPQYHFVNKLILRTVMQGKQLDLTQLGDFLYENATSVLENDGWKAINGFILSVLKQASCYGNHDATYMLSVILNNGLMVKSHEIEAHSYLMLGALENHRLSLMALGNKLNYGLDGMPWDQEQAYVYYKNVADATGRDKEEHKGSDIWTEHIRLTDEAQLDQQTDEKGDLFLWIKHQAQQGVFNAQQQMARLLHFGSQGLQRNLEAAVEYYRAGAETQDPTALYDYGVVLMRGQGTKKNKTAGLENWEQSAKKGNMQAMTALGWYALNHERNYTKALEYLEAGFKRGMPDAAYNLGHMHHYGLVPGQASNKVKAFEYYSWAASRGQWESGIHVATFNIRGGPPVNRSPRVAVDWARYIAEFNPVIGKTLHKALKAYRYQDWSTAMLYYMVAADTGIEVGNFNMAYLCDENKNGLNHYIEKECVWRYYNLSTLREPQFVNSYALIKMGDHHWYGCRSKRNVSLAVDYYSRAVQKGDPQAIFNLAFLVEQDVTLPASILDRLHVPKERQSNNVTILLDLYSRCAESRQTEAYLPCKLAFFRVQFMDMWVRYQFMMKLSSIFGAVVVTSLTLTWIFAYIRRIRLDVTTV</sequence>
<dbReference type="InterPro" id="IPR013320">
    <property type="entry name" value="ConA-like_dom_sf"/>
</dbReference>
<dbReference type="InterPro" id="IPR006597">
    <property type="entry name" value="Sel1-like"/>
</dbReference>
<protein>
    <submittedName>
        <fullName evidence="1">Uncharacterized protein</fullName>
    </submittedName>
</protein>
<comment type="caution">
    <text evidence="1">The sequence shown here is derived from an EMBL/GenBank/DDBJ whole genome shotgun (WGS) entry which is preliminary data.</text>
</comment>
<dbReference type="InterPro" id="IPR042756">
    <property type="entry name" value="Sel-1L3"/>
</dbReference>
<dbReference type="SUPFAM" id="SSF49899">
    <property type="entry name" value="Concanavalin A-like lectins/glucanases"/>
    <property type="match status" value="1"/>
</dbReference>
<gene>
    <name evidence="1" type="ORF">OFUS_LOCUS20938</name>
</gene>
<dbReference type="InterPro" id="IPR011990">
    <property type="entry name" value="TPR-like_helical_dom_sf"/>
</dbReference>
<organism evidence="1 2">
    <name type="scientific">Owenia fusiformis</name>
    <name type="common">Polychaete worm</name>
    <dbReference type="NCBI Taxonomy" id="6347"/>
    <lineage>
        <taxon>Eukaryota</taxon>
        <taxon>Metazoa</taxon>
        <taxon>Spiralia</taxon>
        <taxon>Lophotrochozoa</taxon>
        <taxon>Annelida</taxon>
        <taxon>Polychaeta</taxon>
        <taxon>Sedentaria</taxon>
        <taxon>Canalipalpata</taxon>
        <taxon>Sabellida</taxon>
        <taxon>Oweniida</taxon>
        <taxon>Oweniidae</taxon>
        <taxon>Owenia</taxon>
    </lineage>
</organism>
<dbReference type="PANTHER" id="PTHR44444">
    <property type="entry name" value="PROTEIN SEL-1 HOMOLOG 3"/>
    <property type="match status" value="1"/>
</dbReference>
<evidence type="ECO:0000313" key="2">
    <source>
        <dbReference type="Proteomes" id="UP000749559"/>
    </source>
</evidence>
<reference evidence="1" key="1">
    <citation type="submission" date="2022-03" db="EMBL/GenBank/DDBJ databases">
        <authorList>
            <person name="Martin C."/>
        </authorList>
    </citation>
    <scope>NUCLEOTIDE SEQUENCE</scope>
</reference>
<dbReference type="SMART" id="SM00671">
    <property type="entry name" value="SEL1"/>
    <property type="match status" value="7"/>
</dbReference>
<dbReference type="Proteomes" id="UP000749559">
    <property type="component" value="Unassembled WGS sequence"/>
</dbReference>
<dbReference type="Gene3D" id="1.25.40.10">
    <property type="entry name" value="Tetratricopeptide repeat domain"/>
    <property type="match status" value="2"/>
</dbReference>
<dbReference type="Pfam" id="PF08238">
    <property type="entry name" value="Sel1"/>
    <property type="match status" value="6"/>
</dbReference>
<dbReference type="OrthoDB" id="272077at2759"/>
<dbReference type="PANTHER" id="PTHR44444:SF6">
    <property type="entry name" value="LAMININ G DOMAIN-CONTAINING PROTEIN"/>
    <property type="match status" value="1"/>
</dbReference>
<keyword evidence="2" id="KW-1185">Reference proteome</keyword>
<name>A0A8J1TXG8_OWEFU</name>
<dbReference type="SUPFAM" id="SSF81901">
    <property type="entry name" value="HCP-like"/>
    <property type="match status" value="3"/>
</dbReference>